<evidence type="ECO:0000259" key="3">
    <source>
        <dbReference type="Pfam" id="PF01073"/>
    </source>
</evidence>
<organism evidence="4 5">
    <name type="scientific">Cryptococcus amylolentus CBS 6039</name>
    <dbReference type="NCBI Taxonomy" id="1295533"/>
    <lineage>
        <taxon>Eukaryota</taxon>
        <taxon>Fungi</taxon>
        <taxon>Dikarya</taxon>
        <taxon>Basidiomycota</taxon>
        <taxon>Agaricomycotina</taxon>
        <taxon>Tremellomycetes</taxon>
        <taxon>Tremellales</taxon>
        <taxon>Cryptococcaceae</taxon>
        <taxon>Cryptococcus</taxon>
    </lineage>
</organism>
<sequence length="443" mass="48262">MSLSPPTHESYLVVGGCGFLGRHIVEQLLARGESQVSVFDIVQRHFDSNVTFFIGDLSKREDVENALIKSQATVIIDTASPTHGLGRAIYELVNITGTRTLLDAALSPSSLVTKIVYTSSGGVIYSGKEDICNADERISYPAKPLDAYNETKVAAEKMVLEANGQEKAGGGILSTCAIRPAGIFGPGDRQMISGFYGVVKNGQTKWQIGDNTNLGDFTYVGNVAHAHLLAADKLTTVYPYSALREPLAPINLSLGSHRVPTSAAKPIGPNTNPSKADLLAAERFEQGLIEESDLRPVLRNKMDVYYDAASLDDIEHPEAGLPIAGQAYFITNGEPIFFWDFARTIWRQLGHVPPYTIVLATALGLVLATLAEAFSKLSGKEPGFTRFRVSQATQQRFYDIEKARRLLGYSPVVGLDEGMKTWTTWYRGELDKQALAGETDKTK</sequence>
<dbReference type="GO" id="GO:0016616">
    <property type="term" value="F:oxidoreductase activity, acting on the CH-OH group of donors, NAD or NADP as acceptor"/>
    <property type="evidence" value="ECO:0007669"/>
    <property type="project" value="InterPro"/>
</dbReference>
<dbReference type="AlphaFoldDB" id="A0A1E3I0V3"/>
<dbReference type="SUPFAM" id="SSF51735">
    <property type="entry name" value="NAD(P)-binding Rossmann-fold domains"/>
    <property type="match status" value="1"/>
</dbReference>
<feature type="domain" description="3-beta hydroxysteroid dehydrogenase/isomerase" evidence="3">
    <location>
        <begin position="12"/>
        <end position="236"/>
    </location>
</feature>
<dbReference type="Pfam" id="PF01073">
    <property type="entry name" value="3Beta_HSD"/>
    <property type="match status" value="2"/>
</dbReference>
<keyword evidence="5" id="KW-1185">Reference proteome</keyword>
<dbReference type="GO" id="GO:0006694">
    <property type="term" value="P:steroid biosynthetic process"/>
    <property type="evidence" value="ECO:0007669"/>
    <property type="project" value="InterPro"/>
</dbReference>
<comment type="similarity">
    <text evidence="1">Belongs to the 3-beta-HSD family.</text>
</comment>
<reference evidence="4 5" key="1">
    <citation type="submission" date="2016-06" db="EMBL/GenBank/DDBJ databases">
        <title>Evolution of pathogenesis and genome organization in the Tremellales.</title>
        <authorList>
            <person name="Cuomo C."/>
            <person name="Litvintseva A."/>
            <person name="Heitman J."/>
            <person name="Chen Y."/>
            <person name="Sun S."/>
            <person name="Springer D."/>
            <person name="Dromer F."/>
            <person name="Young S."/>
            <person name="Zeng Q."/>
            <person name="Chapman S."/>
            <person name="Gujja S."/>
            <person name="Saif S."/>
            <person name="Birren B."/>
        </authorList>
    </citation>
    <scope>NUCLEOTIDE SEQUENCE [LARGE SCALE GENOMIC DNA]</scope>
    <source>
        <strain evidence="4 5">CBS 6039</strain>
    </source>
</reference>
<dbReference type="InterPro" id="IPR036291">
    <property type="entry name" value="NAD(P)-bd_dom_sf"/>
</dbReference>
<dbReference type="Proteomes" id="UP000094065">
    <property type="component" value="Unassembled WGS sequence"/>
</dbReference>
<dbReference type="STRING" id="1295533.A0A1E3I0V3"/>
<feature type="domain" description="3-beta hydroxysteroid dehydrogenase/isomerase" evidence="3">
    <location>
        <begin position="314"/>
        <end position="359"/>
    </location>
</feature>
<dbReference type="InterPro" id="IPR002225">
    <property type="entry name" value="3Beta_OHSteriod_DH/Estase"/>
</dbReference>
<proteinExistence type="inferred from homology"/>
<dbReference type="InterPro" id="IPR050177">
    <property type="entry name" value="Lipid_A_modif_metabolic_enz"/>
</dbReference>
<dbReference type="OrthoDB" id="10058185at2759"/>
<dbReference type="PANTHER" id="PTHR43245">
    <property type="entry name" value="BIFUNCTIONAL POLYMYXIN RESISTANCE PROTEIN ARNA"/>
    <property type="match status" value="1"/>
</dbReference>
<protein>
    <recommendedName>
        <fullName evidence="3">3-beta hydroxysteroid dehydrogenase/isomerase domain-containing protein</fullName>
    </recommendedName>
</protein>
<dbReference type="RefSeq" id="XP_018996551.1">
    <property type="nucleotide sequence ID" value="XM_019136148.1"/>
</dbReference>
<dbReference type="FunFam" id="3.40.50.720:FF:000652">
    <property type="entry name" value="Chromosome 12, whole genome shotgun sequence"/>
    <property type="match status" value="1"/>
</dbReference>
<dbReference type="EMBL" id="AWGJ01000003">
    <property type="protein sequence ID" value="ODN82232.1"/>
    <property type="molecule type" value="Genomic_DNA"/>
</dbReference>
<evidence type="ECO:0000313" key="5">
    <source>
        <dbReference type="Proteomes" id="UP000094065"/>
    </source>
</evidence>
<keyword evidence="2" id="KW-0560">Oxidoreductase</keyword>
<name>A0A1E3I0V3_9TREE</name>
<comment type="caution">
    <text evidence="4">The sequence shown here is derived from an EMBL/GenBank/DDBJ whole genome shotgun (WGS) entry which is preliminary data.</text>
</comment>
<evidence type="ECO:0000256" key="1">
    <source>
        <dbReference type="ARBA" id="ARBA00009219"/>
    </source>
</evidence>
<dbReference type="PANTHER" id="PTHR43245:SF51">
    <property type="entry name" value="SHORT CHAIN DEHYDROGENASE_REDUCTASE FAMILY 42E, MEMBER 2"/>
    <property type="match status" value="1"/>
</dbReference>
<dbReference type="FunFam" id="3.40.50.720:FF:000944">
    <property type="entry name" value="Sterol-4alpha-carboxylate 3-dehydrogenase (Decarboxylating)"/>
    <property type="match status" value="1"/>
</dbReference>
<evidence type="ECO:0000256" key="2">
    <source>
        <dbReference type="ARBA" id="ARBA00023002"/>
    </source>
</evidence>
<evidence type="ECO:0000313" key="4">
    <source>
        <dbReference type="EMBL" id="ODN82232.1"/>
    </source>
</evidence>
<gene>
    <name evidence="4" type="ORF">L202_02517</name>
</gene>
<dbReference type="GeneID" id="30153826"/>
<accession>A0A1E3I0V3</accession>
<dbReference type="Gene3D" id="3.40.50.720">
    <property type="entry name" value="NAD(P)-binding Rossmann-like Domain"/>
    <property type="match status" value="2"/>
</dbReference>